<gene>
    <name evidence="2" type="ORF">A2Z21_02760</name>
</gene>
<accession>A0A1F5V2K3</accession>
<proteinExistence type="predicted"/>
<name>A0A1F5V2K3_FRAXR</name>
<dbReference type="InterPro" id="IPR024775">
    <property type="entry name" value="DinB-like"/>
</dbReference>
<comment type="caution">
    <text evidence="2">The sequence shown here is derived from an EMBL/GenBank/DDBJ whole genome shotgun (WGS) entry which is preliminary data.</text>
</comment>
<dbReference type="AlphaFoldDB" id="A0A1F5V2K3"/>
<organism evidence="2 3">
    <name type="scientific">Fraserbacteria sp. (strain RBG_16_55_9)</name>
    <dbReference type="NCBI Taxonomy" id="1817864"/>
    <lineage>
        <taxon>Bacteria</taxon>
        <taxon>Candidatus Fraseribacteriota</taxon>
    </lineage>
</organism>
<protein>
    <recommendedName>
        <fullName evidence="1">DinB-like domain-containing protein</fullName>
    </recommendedName>
</protein>
<sequence length="164" mass="18994">MSFVATHSQRLLKELKEIREELIGIVAQLKPEEFDWHPRPDMKSAKDLLKEIGAMEKICVNVAAGGPKLEWERAISWSGTDQDSMLKDLESVRAETNRFLQSATEERLQKPISLPEAWHQYFGPTVEAEELVRWVARHEYYHVGQLITYRWLLGYNPYKQGAPA</sequence>
<dbReference type="Proteomes" id="UP000179157">
    <property type="component" value="Unassembled WGS sequence"/>
</dbReference>
<dbReference type="STRING" id="1817864.A2Z21_02760"/>
<dbReference type="Gene3D" id="1.20.120.450">
    <property type="entry name" value="dinb family like domain"/>
    <property type="match status" value="1"/>
</dbReference>
<evidence type="ECO:0000259" key="1">
    <source>
        <dbReference type="Pfam" id="PF12867"/>
    </source>
</evidence>
<evidence type="ECO:0000313" key="2">
    <source>
        <dbReference type="EMBL" id="OGF57652.1"/>
    </source>
</evidence>
<reference evidence="2 3" key="1">
    <citation type="journal article" date="2016" name="Nat. Commun.">
        <title>Thousands of microbial genomes shed light on interconnected biogeochemical processes in an aquifer system.</title>
        <authorList>
            <person name="Anantharaman K."/>
            <person name="Brown C.T."/>
            <person name="Hug L.A."/>
            <person name="Sharon I."/>
            <person name="Castelle C.J."/>
            <person name="Probst A.J."/>
            <person name="Thomas B.C."/>
            <person name="Singh A."/>
            <person name="Wilkins M.J."/>
            <person name="Karaoz U."/>
            <person name="Brodie E.L."/>
            <person name="Williams K.H."/>
            <person name="Hubbard S.S."/>
            <person name="Banfield J.F."/>
        </authorList>
    </citation>
    <scope>NUCLEOTIDE SEQUENCE [LARGE SCALE GENOMIC DNA]</scope>
    <source>
        <strain evidence="3">RBG_16_55_9</strain>
    </source>
</reference>
<dbReference type="EMBL" id="MFGX01000007">
    <property type="protein sequence ID" value="OGF57652.1"/>
    <property type="molecule type" value="Genomic_DNA"/>
</dbReference>
<dbReference type="InterPro" id="IPR034660">
    <property type="entry name" value="DinB/YfiT-like"/>
</dbReference>
<evidence type="ECO:0000313" key="3">
    <source>
        <dbReference type="Proteomes" id="UP000179157"/>
    </source>
</evidence>
<dbReference type="Pfam" id="PF12867">
    <property type="entry name" value="DinB_2"/>
    <property type="match status" value="1"/>
</dbReference>
<feature type="domain" description="DinB-like" evidence="1">
    <location>
        <begin position="15"/>
        <end position="146"/>
    </location>
</feature>
<dbReference type="SUPFAM" id="SSF109854">
    <property type="entry name" value="DinB/YfiT-like putative metalloenzymes"/>
    <property type="match status" value="1"/>
</dbReference>